<accession>A0ABQ7LDD8</accession>
<organism evidence="2 3">
    <name type="scientific">Brassica rapa subsp. trilocularis</name>
    <dbReference type="NCBI Taxonomy" id="1813537"/>
    <lineage>
        <taxon>Eukaryota</taxon>
        <taxon>Viridiplantae</taxon>
        <taxon>Streptophyta</taxon>
        <taxon>Embryophyta</taxon>
        <taxon>Tracheophyta</taxon>
        <taxon>Spermatophyta</taxon>
        <taxon>Magnoliopsida</taxon>
        <taxon>eudicotyledons</taxon>
        <taxon>Gunneridae</taxon>
        <taxon>Pentapetalae</taxon>
        <taxon>rosids</taxon>
        <taxon>malvids</taxon>
        <taxon>Brassicales</taxon>
        <taxon>Brassicaceae</taxon>
        <taxon>Brassiceae</taxon>
        <taxon>Brassica</taxon>
    </lineage>
</organism>
<comment type="caution">
    <text evidence="2">The sequence shown here is derived from an EMBL/GenBank/DDBJ whole genome shotgun (WGS) entry which is preliminary data.</text>
</comment>
<protein>
    <submittedName>
        <fullName evidence="2">Uncharacterized protein</fullName>
    </submittedName>
</protein>
<sequence length="503" mass="56509">MATKRLIETMFGYMKDKLAALTAPMANAYANAVVFNKIENLVATFRHRKSTKTSSRFLPVNKKGNDKSYQNPVNKSRCIRVLPKHVFRKHFGRIKLVLPKKPLKNPYVNRGKRKHNKTITQLGHYVATEHAHCSVATTHAARSLRSDRARTLLGRYVATEHSHAARSLRSDRALTRCSRPSTHAARSLRSDQAPTARSLRSDRAHTLLGRYVATKHAHAARSLRSDRARTLLGRYVATEHAHAARALRSDRARTLLGRYVATKHAHAARSLRSDRAQLSTRYIATCKASERSSFGFSFESSSKHFSFRLNRSPPLGSLLNPHRNAFRFVSIGVSVEILRRKQVGRFSASFHSLRSDLVPPLRSPLNPLRNAFRFVSIGVSVEILRRKQRPVNAQRVPPLLSPLNPLRNAFRFVSIGVSVEILRRKQVGLLSACFHSLRSGLSECQSLRSDLGTRLGSLPLAIATEMTSSLAIATCQASKGSTFAFSFEFSSKRFSFRLNRSFR</sequence>
<keyword evidence="3" id="KW-1185">Reference proteome</keyword>
<evidence type="ECO:0000313" key="3">
    <source>
        <dbReference type="Proteomes" id="UP000823674"/>
    </source>
</evidence>
<proteinExistence type="predicted"/>
<reference evidence="2 3" key="1">
    <citation type="submission" date="2021-03" db="EMBL/GenBank/DDBJ databases">
        <authorList>
            <person name="King G.J."/>
            <person name="Bancroft I."/>
            <person name="Baten A."/>
            <person name="Bloomfield J."/>
            <person name="Borpatragohain P."/>
            <person name="He Z."/>
            <person name="Irish N."/>
            <person name="Irwin J."/>
            <person name="Liu K."/>
            <person name="Mauleon R.P."/>
            <person name="Moore J."/>
            <person name="Morris R."/>
            <person name="Ostergaard L."/>
            <person name="Wang B."/>
            <person name="Wells R."/>
        </authorList>
    </citation>
    <scope>NUCLEOTIDE SEQUENCE [LARGE SCALE GENOMIC DNA]</scope>
    <source>
        <strain evidence="2">R-o-18</strain>
        <tissue evidence="2">Leaf</tissue>
    </source>
</reference>
<name>A0ABQ7LDD8_BRACM</name>
<feature type="region of interest" description="Disordered" evidence="1">
    <location>
        <begin position="167"/>
        <end position="198"/>
    </location>
</feature>
<evidence type="ECO:0000313" key="2">
    <source>
        <dbReference type="EMBL" id="KAG5384589.1"/>
    </source>
</evidence>
<dbReference type="EMBL" id="JADBGQ010000008">
    <property type="protein sequence ID" value="KAG5384589.1"/>
    <property type="molecule type" value="Genomic_DNA"/>
</dbReference>
<gene>
    <name evidence="2" type="primary">A09g510430.1_BraROA</name>
    <name evidence="2" type="ORF">IGI04_036059</name>
</gene>
<evidence type="ECO:0000256" key="1">
    <source>
        <dbReference type="SAM" id="MobiDB-lite"/>
    </source>
</evidence>
<dbReference type="Proteomes" id="UP000823674">
    <property type="component" value="Chromosome A09"/>
</dbReference>